<evidence type="ECO:0008006" key="3">
    <source>
        <dbReference type="Google" id="ProtNLM"/>
    </source>
</evidence>
<accession>A0A0F1Q4F5</accession>
<protein>
    <recommendedName>
        <fullName evidence="3">Antirestriction protein</fullName>
    </recommendedName>
</protein>
<dbReference type="AlphaFoldDB" id="A0A0F1Q4F5"/>
<reference evidence="1 2" key="1">
    <citation type="submission" date="2016-03" db="EMBL/GenBank/DDBJ databases">
        <authorList>
            <consortium name="Pathogen Informatics"/>
        </authorList>
    </citation>
    <scope>NUCLEOTIDE SEQUENCE [LARGE SCALE GENOMIC DNA]</scope>
    <source>
        <strain evidence="2">e1252</strain>
    </source>
</reference>
<name>A0A0F1Q4F5_ENTCL</name>
<dbReference type="Proteomes" id="UP000076008">
    <property type="component" value="Unassembled WGS sequence"/>
</dbReference>
<proteinExistence type="predicted"/>
<evidence type="ECO:0000313" key="2">
    <source>
        <dbReference type="Proteomes" id="UP000076008"/>
    </source>
</evidence>
<evidence type="ECO:0000313" key="1">
    <source>
        <dbReference type="EMBL" id="CZW16094.1"/>
    </source>
</evidence>
<sequence length="84" mass="9472">MQHIPANTRLTAVWPVSLQNQSGCRSISDDDLCAWCRHLCYRPGELSLCRLSVSDSIWPSRCDEDGYAQSCPSLLLNQHPQPDK</sequence>
<organism evidence="1 2">
    <name type="scientific">Enterobacter cloacae</name>
    <dbReference type="NCBI Taxonomy" id="550"/>
    <lineage>
        <taxon>Bacteria</taxon>
        <taxon>Pseudomonadati</taxon>
        <taxon>Pseudomonadota</taxon>
        <taxon>Gammaproteobacteria</taxon>
        <taxon>Enterobacterales</taxon>
        <taxon>Enterobacteriaceae</taxon>
        <taxon>Enterobacter</taxon>
        <taxon>Enterobacter cloacae complex</taxon>
    </lineage>
</organism>
<dbReference type="EMBL" id="FJXR01000032">
    <property type="protein sequence ID" value="CZW16094.1"/>
    <property type="molecule type" value="Genomic_DNA"/>
</dbReference>
<dbReference type="GeneID" id="63140398"/>
<gene>
    <name evidence="1" type="ORF">SAMEA2273318_04167</name>
</gene>
<dbReference type="RefSeq" id="WP_009652519.1">
    <property type="nucleotide sequence ID" value="NZ_FJXR01000032.1"/>
</dbReference>